<gene>
    <name evidence="1" type="ORF">SAMN05660733_07023</name>
</gene>
<dbReference type="EMBL" id="FWYC01000017">
    <property type="protein sequence ID" value="SMD22903.1"/>
    <property type="molecule type" value="Genomic_DNA"/>
</dbReference>
<reference evidence="2" key="1">
    <citation type="submission" date="2017-04" db="EMBL/GenBank/DDBJ databases">
        <authorList>
            <person name="Varghese N."/>
            <person name="Submissions S."/>
        </authorList>
    </citation>
    <scope>NUCLEOTIDE SEQUENCE [LARGE SCALE GENOMIC DNA]</scope>
    <source>
        <strain evidence="2">DSM 44073</strain>
    </source>
</reference>
<dbReference type="Proteomes" id="UP000192840">
    <property type="component" value="Unassembled WGS sequence"/>
</dbReference>
<dbReference type="AlphaFoldDB" id="A0A1W2FLZ5"/>
<evidence type="ECO:0000313" key="1">
    <source>
        <dbReference type="EMBL" id="SMD22903.1"/>
    </source>
</evidence>
<name>A0A1W2FLZ5_9PSEU</name>
<keyword evidence="2" id="KW-1185">Reference proteome</keyword>
<proteinExistence type="predicted"/>
<accession>A0A1W2FLZ5</accession>
<sequence>MRTAPRLLGAVFVCRLEFLTLSFEDGFVNVEPHDPAAAV</sequence>
<evidence type="ECO:0000313" key="2">
    <source>
        <dbReference type="Proteomes" id="UP000192840"/>
    </source>
</evidence>
<protein>
    <submittedName>
        <fullName evidence="1">Uncharacterized protein</fullName>
    </submittedName>
</protein>
<dbReference type="STRING" id="40571.SAMN05660733_07023"/>
<organism evidence="1 2">
    <name type="scientific">Lentzea albidocapillata</name>
    <dbReference type="NCBI Taxonomy" id="40571"/>
    <lineage>
        <taxon>Bacteria</taxon>
        <taxon>Bacillati</taxon>
        <taxon>Actinomycetota</taxon>
        <taxon>Actinomycetes</taxon>
        <taxon>Pseudonocardiales</taxon>
        <taxon>Pseudonocardiaceae</taxon>
        <taxon>Lentzea</taxon>
    </lineage>
</organism>